<evidence type="ECO:0000256" key="1">
    <source>
        <dbReference type="SAM" id="MobiDB-lite"/>
    </source>
</evidence>
<evidence type="ECO:0000313" key="4">
    <source>
        <dbReference type="EMBL" id="MBB5870984.1"/>
    </source>
</evidence>
<feature type="compositionally biased region" description="Acidic residues" evidence="1">
    <location>
        <begin position="188"/>
        <end position="198"/>
    </location>
</feature>
<accession>A0A841BRW7</accession>
<dbReference type="EMBL" id="JACHMN010000002">
    <property type="protein sequence ID" value="MBB5870984.1"/>
    <property type="molecule type" value="Genomic_DNA"/>
</dbReference>
<keyword evidence="5" id="KW-1185">Reference proteome</keyword>
<feature type="compositionally biased region" description="Low complexity" evidence="1">
    <location>
        <begin position="206"/>
        <end position="215"/>
    </location>
</feature>
<feature type="compositionally biased region" description="Low complexity" evidence="1">
    <location>
        <begin position="141"/>
        <end position="156"/>
    </location>
</feature>
<keyword evidence="2" id="KW-1133">Transmembrane helix</keyword>
<keyword evidence="2" id="KW-0812">Transmembrane</keyword>
<feature type="chain" id="PRO_5038627683" evidence="3">
    <location>
        <begin position="29"/>
        <end position="275"/>
    </location>
</feature>
<organism evidence="4 5">
    <name type="scientific">Allocatelliglobosispora scoriae</name>
    <dbReference type="NCBI Taxonomy" id="643052"/>
    <lineage>
        <taxon>Bacteria</taxon>
        <taxon>Bacillati</taxon>
        <taxon>Actinomycetota</taxon>
        <taxon>Actinomycetes</taxon>
        <taxon>Micromonosporales</taxon>
        <taxon>Micromonosporaceae</taxon>
        <taxon>Allocatelliglobosispora</taxon>
    </lineage>
</organism>
<evidence type="ECO:0000256" key="2">
    <source>
        <dbReference type="SAM" id="Phobius"/>
    </source>
</evidence>
<name>A0A841BRW7_9ACTN</name>
<keyword evidence="2" id="KW-0472">Membrane</keyword>
<comment type="caution">
    <text evidence="4">The sequence shown here is derived from an EMBL/GenBank/DDBJ whole genome shotgun (WGS) entry which is preliminary data.</text>
</comment>
<dbReference type="AlphaFoldDB" id="A0A841BRW7"/>
<sequence>MQWSSRRPWRRYAAEVSTALLISLPLLAGSASANPEASPQVDFGGGGLGMLLCGSKPSVGTISVPAQAKVIFVNNLGQRASLQIDGEDGGPVGNGEAVEVQFHRGPVSVAMVPECLLNLTGDFKPVTVQVTPPKTPPRTPPRTTSPRPTAGPASPASGGGNTTSPKPNQSRPGTTPAATAEPGVVDPTDPDLTGDDELFPIPPDGGSPTPGADAATTTTTVVKNTDGSIALPRSSNRDRGPIGLLAIIATVCVVGVAAGAIRAIITQRASRTEFA</sequence>
<evidence type="ECO:0000256" key="3">
    <source>
        <dbReference type="SAM" id="SignalP"/>
    </source>
</evidence>
<feature type="region of interest" description="Disordered" evidence="1">
    <location>
        <begin position="126"/>
        <end position="215"/>
    </location>
</feature>
<proteinExistence type="predicted"/>
<dbReference type="RefSeq" id="WP_184838741.1">
    <property type="nucleotide sequence ID" value="NZ_JACHMN010000002.1"/>
</dbReference>
<reference evidence="4 5" key="1">
    <citation type="submission" date="2020-08" db="EMBL/GenBank/DDBJ databases">
        <title>Sequencing the genomes of 1000 actinobacteria strains.</title>
        <authorList>
            <person name="Klenk H.-P."/>
        </authorList>
    </citation>
    <scope>NUCLEOTIDE SEQUENCE [LARGE SCALE GENOMIC DNA]</scope>
    <source>
        <strain evidence="4 5">DSM 45362</strain>
    </source>
</reference>
<keyword evidence="3" id="KW-0732">Signal</keyword>
<gene>
    <name evidence="4" type="ORF">F4553_004363</name>
</gene>
<feature type="compositionally biased region" description="Polar residues" evidence="1">
    <location>
        <begin position="162"/>
        <end position="177"/>
    </location>
</feature>
<feature type="signal peptide" evidence="3">
    <location>
        <begin position="1"/>
        <end position="28"/>
    </location>
</feature>
<feature type="transmembrane region" description="Helical" evidence="2">
    <location>
        <begin position="242"/>
        <end position="265"/>
    </location>
</feature>
<evidence type="ECO:0000313" key="5">
    <source>
        <dbReference type="Proteomes" id="UP000587527"/>
    </source>
</evidence>
<dbReference type="Proteomes" id="UP000587527">
    <property type="component" value="Unassembled WGS sequence"/>
</dbReference>
<protein>
    <submittedName>
        <fullName evidence="4">Uncharacterized protein</fullName>
    </submittedName>
</protein>